<dbReference type="EMBL" id="VSSQ01106127">
    <property type="protein sequence ID" value="MPN45898.1"/>
    <property type="molecule type" value="Genomic_DNA"/>
</dbReference>
<feature type="region of interest" description="Disordered" evidence="1">
    <location>
        <begin position="1"/>
        <end position="113"/>
    </location>
</feature>
<comment type="caution">
    <text evidence="2">The sequence shown here is derived from an EMBL/GenBank/DDBJ whole genome shotgun (WGS) entry which is preliminary data.</text>
</comment>
<organism evidence="2">
    <name type="scientific">bioreactor metagenome</name>
    <dbReference type="NCBI Taxonomy" id="1076179"/>
    <lineage>
        <taxon>unclassified sequences</taxon>
        <taxon>metagenomes</taxon>
        <taxon>ecological metagenomes</taxon>
    </lineage>
</organism>
<gene>
    <name evidence="2" type="ORF">SDC9_193477</name>
</gene>
<feature type="compositionally biased region" description="Basic and acidic residues" evidence="1">
    <location>
        <begin position="24"/>
        <end position="40"/>
    </location>
</feature>
<feature type="compositionally biased region" description="Basic and acidic residues" evidence="1">
    <location>
        <begin position="96"/>
        <end position="113"/>
    </location>
</feature>
<feature type="compositionally biased region" description="Basic and acidic residues" evidence="1">
    <location>
        <begin position="50"/>
        <end position="84"/>
    </location>
</feature>
<proteinExistence type="predicted"/>
<accession>A0A645I3R6</accession>
<reference evidence="2" key="1">
    <citation type="submission" date="2019-08" db="EMBL/GenBank/DDBJ databases">
        <authorList>
            <person name="Kucharzyk K."/>
            <person name="Murdoch R.W."/>
            <person name="Higgins S."/>
            <person name="Loffler F."/>
        </authorList>
    </citation>
    <scope>NUCLEOTIDE SEQUENCE</scope>
</reference>
<protein>
    <submittedName>
        <fullName evidence="2">Uncharacterized protein</fullName>
    </submittedName>
</protein>
<evidence type="ECO:0000256" key="1">
    <source>
        <dbReference type="SAM" id="MobiDB-lite"/>
    </source>
</evidence>
<sequence length="166" mass="18870">MRQQHGHIPARDAHEYEQQQQGDPRYDVRVDHGHIGDIQHRASGPPPEIIDPHRGQGADQRGRDRGKQRDGQRHPHRLPDHRIAEQPFIPVQGKPGPDRHVLGLVKGKNDKRSYGQVHEYQNDAEVDPGQPFFHSRPAPSPSLSLRLNSHMENAMIMRSTMESADP</sequence>
<evidence type="ECO:0000313" key="2">
    <source>
        <dbReference type="EMBL" id="MPN45898.1"/>
    </source>
</evidence>
<dbReference type="AlphaFoldDB" id="A0A645I3R6"/>
<name>A0A645I3R6_9ZZZZ</name>